<evidence type="ECO:0000256" key="1">
    <source>
        <dbReference type="SAM" id="SignalP"/>
    </source>
</evidence>
<dbReference type="EMBL" id="BSRI01000001">
    <property type="protein sequence ID" value="GLV53996.1"/>
    <property type="molecule type" value="Genomic_DNA"/>
</dbReference>
<dbReference type="InterPro" id="IPR050490">
    <property type="entry name" value="Bact_solute-bd_prot1"/>
</dbReference>
<name>A0ABQ6FN85_9CHLR</name>
<sequence>MSFGRSKDADISRRQMLTLLGAGALGTALAACGTPTASSGPYKGKFVIFSVAVQAQSEPLIKAIEKAHPGVQVVWRTLTSENFTTLFSAAVLAHDQIDLMDLNGQDLRRYAVGHELLDLSSISYKSRFVPDATQVYTVDNKLWALPRGGIGGFTFFYNKKLLQQIGYTKELQTYSDLQEIAPELKKIGVAPFVHPGKDIYLWPVWMFWALAQTTKNQAVETTFKTLSGKGKFTDPEYVAALELIHKYAQDGMFIQGVNGLDTDGATVNFTQGKALFYYTHTGMISTVSTGNYPKLDMDVIPPLLAVSDTTVKRQMPGGYGDALGVYAKIDSSRKQLAMDIANLMTSDTWVKWANQQGADPASCNKNVQASNNPLAIKYAQTCAPNQITYLDWYWPPEITTAFQQNIQTMISGSGNPTSAAQAVQRTMDQVRQDGYTFQS</sequence>
<keyword evidence="3" id="KW-1185">Reference proteome</keyword>
<feature type="signal peptide" evidence="1">
    <location>
        <begin position="1"/>
        <end position="30"/>
    </location>
</feature>
<evidence type="ECO:0000313" key="2">
    <source>
        <dbReference type="EMBL" id="GLV53996.1"/>
    </source>
</evidence>
<dbReference type="SUPFAM" id="SSF53850">
    <property type="entry name" value="Periplasmic binding protein-like II"/>
    <property type="match status" value="1"/>
</dbReference>
<dbReference type="PANTHER" id="PTHR43649">
    <property type="entry name" value="ARABINOSE-BINDING PROTEIN-RELATED"/>
    <property type="match status" value="1"/>
</dbReference>
<gene>
    <name evidence="2" type="ORF">KDH_08470</name>
</gene>
<organism evidence="2 3">
    <name type="scientific">Dictyobacter halimunensis</name>
    <dbReference type="NCBI Taxonomy" id="3026934"/>
    <lineage>
        <taxon>Bacteria</taxon>
        <taxon>Bacillati</taxon>
        <taxon>Chloroflexota</taxon>
        <taxon>Ktedonobacteria</taxon>
        <taxon>Ktedonobacterales</taxon>
        <taxon>Dictyobacteraceae</taxon>
        <taxon>Dictyobacter</taxon>
    </lineage>
</organism>
<dbReference type="Proteomes" id="UP001344906">
    <property type="component" value="Unassembled WGS sequence"/>
</dbReference>
<accession>A0ABQ6FN85</accession>
<protein>
    <submittedName>
        <fullName evidence="2">Solute-binding protein</fullName>
    </submittedName>
</protein>
<reference evidence="2 3" key="1">
    <citation type="submission" date="2023-02" db="EMBL/GenBank/DDBJ databases">
        <title>Dictyobacter halimunensis sp. nov., a new member of the class Ktedonobacteria from forest soil in a geothermal area.</title>
        <authorList>
            <person name="Rachmania M.K."/>
            <person name="Ningsih F."/>
            <person name="Sakai Y."/>
            <person name="Yabe S."/>
            <person name="Yokota A."/>
            <person name="Sjamsuridzal W."/>
        </authorList>
    </citation>
    <scope>NUCLEOTIDE SEQUENCE [LARGE SCALE GENOMIC DNA]</scope>
    <source>
        <strain evidence="2 3">S3.2.2.5</strain>
    </source>
</reference>
<dbReference type="InterPro" id="IPR006311">
    <property type="entry name" value="TAT_signal"/>
</dbReference>
<dbReference type="PROSITE" id="PS51257">
    <property type="entry name" value="PROKAR_LIPOPROTEIN"/>
    <property type="match status" value="1"/>
</dbReference>
<keyword evidence="1" id="KW-0732">Signal</keyword>
<comment type="caution">
    <text evidence="2">The sequence shown here is derived from an EMBL/GenBank/DDBJ whole genome shotgun (WGS) entry which is preliminary data.</text>
</comment>
<dbReference type="InterPro" id="IPR006059">
    <property type="entry name" value="SBP"/>
</dbReference>
<dbReference type="Pfam" id="PF01547">
    <property type="entry name" value="SBP_bac_1"/>
    <property type="match status" value="1"/>
</dbReference>
<dbReference type="PROSITE" id="PS51318">
    <property type="entry name" value="TAT"/>
    <property type="match status" value="1"/>
</dbReference>
<evidence type="ECO:0000313" key="3">
    <source>
        <dbReference type="Proteomes" id="UP001344906"/>
    </source>
</evidence>
<feature type="chain" id="PRO_5047402371" evidence="1">
    <location>
        <begin position="31"/>
        <end position="439"/>
    </location>
</feature>
<dbReference type="RefSeq" id="WP_338247713.1">
    <property type="nucleotide sequence ID" value="NZ_BSRI01000001.1"/>
</dbReference>
<proteinExistence type="predicted"/>
<dbReference type="Gene3D" id="3.40.190.10">
    <property type="entry name" value="Periplasmic binding protein-like II"/>
    <property type="match status" value="2"/>
</dbReference>